<protein>
    <recommendedName>
        <fullName evidence="3">Malectin-like domain-containing protein</fullName>
    </recommendedName>
</protein>
<name>A0A0E0JDI3_ORYPU</name>
<evidence type="ECO:0000313" key="4">
    <source>
        <dbReference type="EnsemblPlants" id="OPUNC01G01380.1"/>
    </source>
</evidence>
<dbReference type="Gramene" id="OPUNC01G01380.1">
    <property type="protein sequence ID" value="OPUNC01G01380.1"/>
    <property type="gene ID" value="OPUNC01G01380"/>
</dbReference>
<evidence type="ECO:0000313" key="5">
    <source>
        <dbReference type="Proteomes" id="UP000026962"/>
    </source>
</evidence>
<keyword evidence="5" id="KW-1185">Reference proteome</keyword>
<dbReference type="GO" id="GO:0016020">
    <property type="term" value="C:membrane"/>
    <property type="evidence" value="ECO:0007669"/>
    <property type="project" value="UniProtKB-SubCell"/>
</dbReference>
<dbReference type="PANTHER" id="PTHR45631:SF114">
    <property type="entry name" value="OS05G0525800 PROTEIN"/>
    <property type="match status" value="1"/>
</dbReference>
<organism evidence="4">
    <name type="scientific">Oryza punctata</name>
    <name type="common">Red rice</name>
    <dbReference type="NCBI Taxonomy" id="4537"/>
    <lineage>
        <taxon>Eukaryota</taxon>
        <taxon>Viridiplantae</taxon>
        <taxon>Streptophyta</taxon>
        <taxon>Embryophyta</taxon>
        <taxon>Tracheophyta</taxon>
        <taxon>Spermatophyta</taxon>
        <taxon>Magnoliopsida</taxon>
        <taxon>Liliopsida</taxon>
        <taxon>Poales</taxon>
        <taxon>Poaceae</taxon>
        <taxon>BOP clade</taxon>
        <taxon>Oryzoideae</taxon>
        <taxon>Oryzeae</taxon>
        <taxon>Oryzinae</taxon>
        <taxon>Oryza</taxon>
    </lineage>
</organism>
<evidence type="ECO:0000256" key="1">
    <source>
        <dbReference type="ARBA" id="ARBA00004167"/>
    </source>
</evidence>
<dbReference type="Pfam" id="PF12819">
    <property type="entry name" value="Malectin_like"/>
    <property type="match status" value="1"/>
</dbReference>
<dbReference type="AlphaFoldDB" id="A0A0E0JDI3"/>
<dbReference type="InterPro" id="IPR024788">
    <property type="entry name" value="Malectin-like_Carb-bd_dom"/>
</dbReference>
<reference evidence="4" key="2">
    <citation type="submission" date="2018-05" db="EMBL/GenBank/DDBJ databases">
        <title>OpunRS2 (Oryza punctata Reference Sequence Version 2).</title>
        <authorList>
            <person name="Zhang J."/>
            <person name="Kudrna D."/>
            <person name="Lee S."/>
            <person name="Talag J."/>
            <person name="Welchert J."/>
            <person name="Wing R.A."/>
        </authorList>
    </citation>
    <scope>NUCLEOTIDE SEQUENCE [LARGE SCALE GENOMIC DNA]</scope>
</reference>
<feature type="signal peptide" evidence="2">
    <location>
        <begin position="1"/>
        <end position="20"/>
    </location>
</feature>
<feature type="domain" description="Malectin-like" evidence="3">
    <location>
        <begin position="30"/>
        <end position="184"/>
    </location>
</feature>
<comment type="subcellular location">
    <subcellularLocation>
        <location evidence="1">Membrane</location>
        <topology evidence="1">Single-pass membrane protein</topology>
    </subcellularLocation>
</comment>
<dbReference type="PANTHER" id="PTHR45631">
    <property type="entry name" value="OS07G0107800 PROTEIN-RELATED"/>
    <property type="match status" value="1"/>
</dbReference>
<sequence>MERWLLLLLLFAVGLLQARAQPDSKGFISIDCGIPPKTRYVDNDTKISYAADDGFTDGGSNHNVSPEYIDPLLSPRYYNVRAFPDGGRRNCYTLRSLVAGSKYLIRATFMYGNYDGLSKLPVFGLYIGVNFWTTVNITSPIETEVKEAIVMVPDDFVQVCLINTGSGMPFISGLDLRPLENRLYPQI</sequence>
<evidence type="ECO:0000259" key="3">
    <source>
        <dbReference type="Pfam" id="PF12819"/>
    </source>
</evidence>
<accession>A0A0E0JDI3</accession>
<keyword evidence="2" id="KW-0732">Signal</keyword>
<proteinExistence type="predicted"/>
<dbReference type="eggNOG" id="ENOG502QQCZ">
    <property type="taxonomic scope" value="Eukaryota"/>
</dbReference>
<dbReference type="OMA" id="RARFISI"/>
<dbReference type="STRING" id="4537.A0A0E0JDI3"/>
<reference evidence="4" key="1">
    <citation type="submission" date="2015-04" db="UniProtKB">
        <authorList>
            <consortium name="EnsemblPlants"/>
        </authorList>
    </citation>
    <scope>IDENTIFICATION</scope>
</reference>
<dbReference type="HOGENOM" id="CLU_000288_41_0_1"/>
<evidence type="ECO:0000256" key="2">
    <source>
        <dbReference type="SAM" id="SignalP"/>
    </source>
</evidence>
<feature type="chain" id="PRO_5002363828" description="Malectin-like domain-containing protein" evidence="2">
    <location>
        <begin position="21"/>
        <end position="187"/>
    </location>
</feature>
<dbReference type="Proteomes" id="UP000026962">
    <property type="component" value="Chromosome 1"/>
</dbReference>
<dbReference type="EnsemblPlants" id="OPUNC01G01380.1">
    <property type="protein sequence ID" value="OPUNC01G01380.1"/>
    <property type="gene ID" value="OPUNC01G01380"/>
</dbReference>